<sequence>MSSTSVREFVLKEVPDWNDEVIATARFKAFSGQRSDWEPKFQFWKNLILKIARHFSLAIIHPSQVKNEWFNRGGLTPLCFDDVLFVMYNEGDVVRSVDLVDAASGRLTQLFRKVRSLMARSAATPEILLKDHVILMEVLKDKADEVIKLLSESHWTSSCIITMKKFQDKCGGQDEASAVLSFLTGRGKALYLSISKNEFTEVLHIEGVKVSLSPAAVSSISSLDYDVLHLIWTVEKLQLQLDIIDRHYEMSRKSALASLHSGNKTVALRHAKQLKLTKESREKCTSLLNRVEEVLSLIENAESTKKVSEAIQIGAQAIKKNKISVEELQLCLEELEESIDLQKQAEKVIVPSYTGIDDEDIEEEFKKLEQEVECERPKPTVSKTGVNEPAASESAESLRVAFSTIGLNDGQATALAISDTVLVGEHILQRNQNNPGHNVLISNIYAYTHRLNGVLKFRKMIKENGVVKKPGSSWIQIGSCIHMFHARSKMHLDFIKVQEVLVTLLIEMKDEGHMLYSDLFPSDPIDDTEVVSQF</sequence>
<dbReference type="Proteomes" id="UP000829398">
    <property type="component" value="Chromosome 3"/>
</dbReference>
<name>A0ACB8MPI5_CITSI</name>
<evidence type="ECO:0000313" key="1">
    <source>
        <dbReference type="EMBL" id="KAH9787060.1"/>
    </source>
</evidence>
<keyword evidence="2" id="KW-1185">Reference proteome</keyword>
<comment type="caution">
    <text evidence="1">The sequence shown here is derived from an EMBL/GenBank/DDBJ whole genome shotgun (WGS) entry which is preliminary data.</text>
</comment>
<protein>
    <submittedName>
        <fullName evidence="1">SNF7 family protein</fullName>
    </submittedName>
</protein>
<accession>A0ACB8MPI5</accession>
<organism evidence="1 2">
    <name type="scientific">Citrus sinensis</name>
    <name type="common">Sweet orange</name>
    <name type="synonym">Citrus aurantium var. sinensis</name>
    <dbReference type="NCBI Taxonomy" id="2711"/>
    <lineage>
        <taxon>Eukaryota</taxon>
        <taxon>Viridiplantae</taxon>
        <taxon>Streptophyta</taxon>
        <taxon>Embryophyta</taxon>
        <taxon>Tracheophyta</taxon>
        <taxon>Spermatophyta</taxon>
        <taxon>Magnoliopsida</taxon>
        <taxon>eudicotyledons</taxon>
        <taxon>Gunneridae</taxon>
        <taxon>Pentapetalae</taxon>
        <taxon>rosids</taxon>
        <taxon>malvids</taxon>
        <taxon>Sapindales</taxon>
        <taxon>Rutaceae</taxon>
        <taxon>Aurantioideae</taxon>
        <taxon>Citrus</taxon>
    </lineage>
</organism>
<gene>
    <name evidence="1" type="ORF">KPL71_010472</name>
</gene>
<dbReference type="EMBL" id="CM039172">
    <property type="protein sequence ID" value="KAH9787060.1"/>
    <property type="molecule type" value="Genomic_DNA"/>
</dbReference>
<evidence type="ECO:0000313" key="2">
    <source>
        <dbReference type="Proteomes" id="UP000829398"/>
    </source>
</evidence>
<reference evidence="2" key="1">
    <citation type="journal article" date="2023" name="Hortic. Res.">
        <title>A chromosome-level phased genome enabling allele-level studies in sweet orange: a case study on citrus Huanglongbing tolerance.</title>
        <authorList>
            <person name="Wu B."/>
            <person name="Yu Q."/>
            <person name="Deng Z."/>
            <person name="Duan Y."/>
            <person name="Luo F."/>
            <person name="Gmitter F. Jr."/>
        </authorList>
    </citation>
    <scope>NUCLEOTIDE SEQUENCE [LARGE SCALE GENOMIC DNA]</scope>
    <source>
        <strain evidence="2">cv. Valencia</strain>
    </source>
</reference>
<proteinExistence type="predicted"/>